<gene>
    <name evidence="13" type="primary">ung_2</name>
    <name evidence="10" type="synonym">ung</name>
    <name evidence="13" type="ORF">Vau01_097510</name>
</gene>
<dbReference type="Pfam" id="PF03167">
    <property type="entry name" value="UDG"/>
    <property type="match status" value="1"/>
</dbReference>
<dbReference type="RefSeq" id="WP_204007835.1">
    <property type="nucleotide sequence ID" value="NZ_BOPG01000076.1"/>
</dbReference>
<dbReference type="CDD" id="cd10027">
    <property type="entry name" value="UDG-F1-like"/>
    <property type="match status" value="1"/>
</dbReference>
<comment type="subcellular location">
    <subcellularLocation>
        <location evidence="3 10">Cytoplasm</location>
    </subcellularLocation>
</comment>
<evidence type="ECO:0000256" key="1">
    <source>
        <dbReference type="ARBA" id="ARBA00001400"/>
    </source>
</evidence>
<evidence type="ECO:0000256" key="9">
    <source>
        <dbReference type="ARBA" id="ARBA00023204"/>
    </source>
</evidence>
<dbReference type="InterPro" id="IPR005122">
    <property type="entry name" value="Uracil-DNA_glycosylase-like"/>
</dbReference>
<evidence type="ECO:0000256" key="6">
    <source>
        <dbReference type="ARBA" id="ARBA00022490"/>
    </source>
</evidence>
<evidence type="ECO:0000256" key="5">
    <source>
        <dbReference type="ARBA" id="ARBA00012030"/>
    </source>
</evidence>
<dbReference type="PANTHER" id="PTHR11264">
    <property type="entry name" value="URACIL-DNA GLYCOSYLASE"/>
    <property type="match status" value="1"/>
</dbReference>
<dbReference type="NCBIfam" id="NF003592">
    <property type="entry name" value="PRK05254.1-5"/>
    <property type="match status" value="1"/>
</dbReference>
<accession>A0A8J3ZHZ0</accession>
<keyword evidence="8 10" id="KW-0378">Hydrolase</keyword>
<dbReference type="AlphaFoldDB" id="A0A8J3ZHZ0"/>
<evidence type="ECO:0000256" key="3">
    <source>
        <dbReference type="ARBA" id="ARBA00004496"/>
    </source>
</evidence>
<dbReference type="SMART" id="SM00987">
    <property type="entry name" value="UreE_C"/>
    <property type="match status" value="1"/>
</dbReference>
<feature type="active site" description="Proton acceptor" evidence="10 11">
    <location>
        <position position="68"/>
    </location>
</feature>
<evidence type="ECO:0000256" key="11">
    <source>
        <dbReference type="PROSITE-ProRule" id="PRU10072"/>
    </source>
</evidence>
<proteinExistence type="inferred from homology"/>
<keyword evidence="6 10" id="KW-0963">Cytoplasm</keyword>
<comment type="caution">
    <text evidence="13">The sequence shown here is derived from an EMBL/GenBank/DDBJ whole genome shotgun (WGS) entry which is preliminary data.</text>
</comment>
<comment type="catalytic activity">
    <reaction evidence="1 10">
        <text>Hydrolyzes single-stranded DNA or mismatched double-stranded DNA and polynucleotides, releasing free uracil.</text>
        <dbReference type="EC" id="3.2.2.27"/>
    </reaction>
</comment>
<dbReference type="SMART" id="SM00986">
    <property type="entry name" value="UDG"/>
    <property type="match status" value="1"/>
</dbReference>
<dbReference type="Proteomes" id="UP000612585">
    <property type="component" value="Unassembled WGS sequence"/>
</dbReference>
<keyword evidence="9 10" id="KW-0234">DNA repair</keyword>
<dbReference type="EC" id="3.2.2.27" evidence="5 10"/>
<evidence type="ECO:0000313" key="14">
    <source>
        <dbReference type="Proteomes" id="UP000612585"/>
    </source>
</evidence>
<evidence type="ECO:0000256" key="7">
    <source>
        <dbReference type="ARBA" id="ARBA00022763"/>
    </source>
</evidence>
<keyword evidence="7 10" id="KW-0227">DNA damage</keyword>
<comment type="function">
    <text evidence="2 10">Excises uracil residues from the DNA which can arise as a result of misincorporation of dUMP residues by DNA polymerase or due to deamination of cytosine.</text>
</comment>
<feature type="domain" description="Uracil-DNA glycosylase-like" evidence="12">
    <location>
        <begin position="53"/>
        <end position="211"/>
    </location>
</feature>
<dbReference type="PANTHER" id="PTHR11264:SF0">
    <property type="entry name" value="URACIL-DNA GLYCOSYLASE"/>
    <property type="match status" value="1"/>
</dbReference>
<reference evidence="13" key="1">
    <citation type="submission" date="2021-01" db="EMBL/GenBank/DDBJ databases">
        <title>Whole genome shotgun sequence of Virgisporangium aurantiacum NBRC 16421.</title>
        <authorList>
            <person name="Komaki H."/>
            <person name="Tamura T."/>
        </authorList>
    </citation>
    <scope>NUCLEOTIDE SEQUENCE</scope>
    <source>
        <strain evidence="13">NBRC 16421</strain>
    </source>
</reference>
<evidence type="ECO:0000256" key="8">
    <source>
        <dbReference type="ARBA" id="ARBA00022801"/>
    </source>
</evidence>
<protein>
    <recommendedName>
        <fullName evidence="5 10">Uracil-DNA glycosylase</fullName>
        <shortName evidence="10">UDG</shortName>
        <ecNumber evidence="5 10">3.2.2.27</ecNumber>
    </recommendedName>
</protein>
<dbReference type="InterPro" id="IPR036895">
    <property type="entry name" value="Uracil-DNA_glycosylase-like_sf"/>
</dbReference>
<dbReference type="PROSITE" id="PS00130">
    <property type="entry name" value="U_DNA_GLYCOSYLASE"/>
    <property type="match status" value="1"/>
</dbReference>
<evidence type="ECO:0000256" key="10">
    <source>
        <dbReference type="HAMAP-Rule" id="MF_00148"/>
    </source>
</evidence>
<dbReference type="NCBIfam" id="NF003588">
    <property type="entry name" value="PRK05254.1-1"/>
    <property type="match status" value="1"/>
</dbReference>
<evidence type="ECO:0000259" key="12">
    <source>
        <dbReference type="SMART" id="SM00986"/>
    </source>
</evidence>
<dbReference type="GO" id="GO:0004844">
    <property type="term" value="F:uracil DNA N-glycosylase activity"/>
    <property type="evidence" value="ECO:0007669"/>
    <property type="project" value="UniProtKB-UniRule"/>
</dbReference>
<dbReference type="SUPFAM" id="SSF52141">
    <property type="entry name" value="Uracil-DNA glycosylase-like"/>
    <property type="match status" value="1"/>
</dbReference>
<evidence type="ECO:0000256" key="2">
    <source>
        <dbReference type="ARBA" id="ARBA00002631"/>
    </source>
</evidence>
<comment type="similarity">
    <text evidence="4 10">Belongs to the uracil-DNA glycosylase (UDG) superfamily. UNG family.</text>
</comment>
<evidence type="ECO:0000313" key="13">
    <source>
        <dbReference type="EMBL" id="GIJ62235.1"/>
    </source>
</evidence>
<dbReference type="GO" id="GO:0097510">
    <property type="term" value="P:base-excision repair, AP site formation via deaminated base removal"/>
    <property type="evidence" value="ECO:0007669"/>
    <property type="project" value="TreeGrafter"/>
</dbReference>
<dbReference type="InterPro" id="IPR018085">
    <property type="entry name" value="Ura-DNA_Glyclase_AS"/>
</dbReference>
<dbReference type="InterPro" id="IPR002043">
    <property type="entry name" value="UDG_fam1"/>
</dbReference>
<sequence length="224" mass="24226">MTVEPLTRDLDPGWAAALAPVLPDIDAMDDFLRSEAAAGRPYLPERTSVLRAFREPFHDVRVVIVGQDPYPTRGHANGLSFAAPRSVTPSSCLVNILREYSVDLGLPMPSTGDLTPWAERGVLLLNTVLTVREGMPASHQGRGWEAVTGHALRALAGRDRPLVAVLWGHRARAHGRLLAGVAQIASAHPSTMSAASGFCGSRPFTRVNELLRRCGAEPVDWRLS</sequence>
<dbReference type="EMBL" id="BOPG01000076">
    <property type="protein sequence ID" value="GIJ62235.1"/>
    <property type="molecule type" value="Genomic_DNA"/>
</dbReference>
<keyword evidence="14" id="KW-1185">Reference proteome</keyword>
<evidence type="ECO:0000256" key="4">
    <source>
        <dbReference type="ARBA" id="ARBA00008184"/>
    </source>
</evidence>
<dbReference type="FunFam" id="3.40.470.10:FF:000006">
    <property type="entry name" value="Uracil-DNA glycosylase"/>
    <property type="match status" value="1"/>
</dbReference>
<dbReference type="GO" id="GO:0005737">
    <property type="term" value="C:cytoplasm"/>
    <property type="evidence" value="ECO:0007669"/>
    <property type="project" value="UniProtKB-SubCell"/>
</dbReference>
<dbReference type="HAMAP" id="MF_00148">
    <property type="entry name" value="UDG"/>
    <property type="match status" value="1"/>
</dbReference>
<dbReference type="Gene3D" id="3.40.470.10">
    <property type="entry name" value="Uracil-DNA glycosylase-like domain"/>
    <property type="match status" value="1"/>
</dbReference>
<name>A0A8J3ZHZ0_9ACTN</name>
<organism evidence="13 14">
    <name type="scientific">Virgisporangium aurantiacum</name>
    <dbReference type="NCBI Taxonomy" id="175570"/>
    <lineage>
        <taxon>Bacteria</taxon>
        <taxon>Bacillati</taxon>
        <taxon>Actinomycetota</taxon>
        <taxon>Actinomycetes</taxon>
        <taxon>Micromonosporales</taxon>
        <taxon>Micromonosporaceae</taxon>
        <taxon>Virgisporangium</taxon>
    </lineage>
</organism>